<reference evidence="2 3" key="1">
    <citation type="submission" date="2020-08" db="EMBL/GenBank/DDBJ databases">
        <title>Genomic Encyclopedia of Type Strains, Phase IV (KMG-IV): sequencing the most valuable type-strain genomes for metagenomic binning, comparative biology and taxonomic classification.</title>
        <authorList>
            <person name="Goeker M."/>
        </authorList>
    </citation>
    <scope>NUCLEOTIDE SEQUENCE [LARGE SCALE GENOMIC DNA]</scope>
    <source>
        <strain evidence="2 3">DSM 102134</strain>
    </source>
</reference>
<name>A0A7W9YWV2_9HYPH</name>
<gene>
    <name evidence="2" type="ORF">HNQ75_001428</name>
</gene>
<dbReference type="AlphaFoldDB" id="A0A7W9YWV2"/>
<sequence length="226" mass="25559">MAEGMAGAELTEQLAASGQGDGLDSLRAAIRICRLCRDAPARGPQHCLPHEPRPVAVLSRTARILIAGQAPGLRVHESGLPFNDASGDRLRSWLGVGREEFYDPDRFAIVPMGFCFPGYDDKGSDLPPRRECAPLWRQPVMDAMPQIELILMIGQYAQAWHLGARRKKGMTETVRNWREYYFANQAPRILPLPHPSWRNTGWLRRNPWFEADVLPVLKQDVDRLIR</sequence>
<dbReference type="CDD" id="cd10033">
    <property type="entry name" value="UDG_like"/>
    <property type="match status" value="1"/>
</dbReference>
<dbReference type="EMBL" id="JACHEJ010000002">
    <property type="protein sequence ID" value="MBB6179474.1"/>
    <property type="molecule type" value="Genomic_DNA"/>
</dbReference>
<evidence type="ECO:0000313" key="3">
    <source>
        <dbReference type="Proteomes" id="UP000535501"/>
    </source>
</evidence>
<dbReference type="SMART" id="SM00987">
    <property type="entry name" value="UreE_C"/>
    <property type="match status" value="1"/>
</dbReference>
<feature type="domain" description="Uracil-DNA glycosylase-like" evidence="1">
    <location>
        <begin position="55"/>
        <end position="218"/>
    </location>
</feature>
<dbReference type="Proteomes" id="UP000535501">
    <property type="component" value="Unassembled WGS sequence"/>
</dbReference>
<dbReference type="Gene3D" id="3.40.470.10">
    <property type="entry name" value="Uracil-DNA glycosylase-like domain"/>
    <property type="match status" value="1"/>
</dbReference>
<dbReference type="InterPro" id="IPR005122">
    <property type="entry name" value="Uracil-DNA_glycosylase-like"/>
</dbReference>
<proteinExistence type="predicted"/>
<protein>
    <submittedName>
        <fullName evidence="2">Uracil-DNA glycosylase</fullName>
    </submittedName>
</protein>
<dbReference type="PANTHER" id="PTHR42160:SF1">
    <property type="entry name" value="URACIL-DNA GLYCOSYLASE SUPERFAMILY PROTEIN"/>
    <property type="match status" value="1"/>
</dbReference>
<dbReference type="Pfam" id="PF03167">
    <property type="entry name" value="UDG"/>
    <property type="match status" value="1"/>
</dbReference>
<evidence type="ECO:0000313" key="2">
    <source>
        <dbReference type="EMBL" id="MBB6179474.1"/>
    </source>
</evidence>
<dbReference type="SUPFAM" id="SSF52141">
    <property type="entry name" value="Uracil-DNA glycosylase-like"/>
    <property type="match status" value="1"/>
</dbReference>
<dbReference type="PANTHER" id="PTHR42160">
    <property type="entry name" value="URACIL-DNA GLYCOSYLASE SUPERFAMILY PROTEIN"/>
    <property type="match status" value="1"/>
</dbReference>
<comment type="caution">
    <text evidence="2">The sequence shown here is derived from an EMBL/GenBank/DDBJ whole genome shotgun (WGS) entry which is preliminary data.</text>
</comment>
<organism evidence="2 3">
    <name type="scientific">Pseudorhizobium flavum</name>
    <dbReference type="NCBI Taxonomy" id="1335061"/>
    <lineage>
        <taxon>Bacteria</taxon>
        <taxon>Pseudomonadati</taxon>
        <taxon>Pseudomonadota</taxon>
        <taxon>Alphaproteobacteria</taxon>
        <taxon>Hyphomicrobiales</taxon>
        <taxon>Rhizobiaceae</taxon>
        <taxon>Rhizobium/Agrobacterium group</taxon>
        <taxon>Pseudorhizobium</taxon>
    </lineage>
</organism>
<dbReference type="RefSeq" id="WP_235864158.1">
    <property type="nucleotide sequence ID" value="NZ_JACHEJ010000002.1"/>
</dbReference>
<evidence type="ECO:0000259" key="1">
    <source>
        <dbReference type="SMART" id="SM00986"/>
    </source>
</evidence>
<dbReference type="InterPro" id="IPR047124">
    <property type="entry name" value="HI_0220.2"/>
</dbReference>
<dbReference type="InterPro" id="IPR036895">
    <property type="entry name" value="Uracil-DNA_glycosylase-like_sf"/>
</dbReference>
<dbReference type="SMART" id="SM00986">
    <property type="entry name" value="UDG"/>
    <property type="match status" value="1"/>
</dbReference>
<keyword evidence="3" id="KW-1185">Reference proteome</keyword>
<accession>A0A7W9YWV2</accession>